<dbReference type="PROSITE" id="PS01131">
    <property type="entry name" value="RRNA_A_DIMETH"/>
    <property type="match status" value="1"/>
</dbReference>
<dbReference type="CDD" id="cd02440">
    <property type="entry name" value="AdoMet_MTases"/>
    <property type="match status" value="1"/>
</dbReference>
<evidence type="ECO:0000313" key="8">
    <source>
        <dbReference type="EMBL" id="MCL1117631.1"/>
    </source>
</evidence>
<keyword evidence="4 6" id="KW-0949">S-adenosyl-L-methionine</keyword>
<dbReference type="PANTHER" id="PTHR47739:SF1">
    <property type="entry name" value="TRNA1(VAL) (ADENINE(37)-N6)-METHYLTRANSFERASE"/>
    <property type="match status" value="1"/>
</dbReference>
<keyword evidence="3 6" id="KW-0808">Transferase</keyword>
<dbReference type="InterPro" id="IPR022882">
    <property type="entry name" value="tRNA_adenine-N6_MeTrfase"/>
</dbReference>
<keyword evidence="2 6" id="KW-0489">Methyltransferase</keyword>
<gene>
    <name evidence="8" type="ORF">L2689_10295</name>
</gene>
<organism evidence="8 9">
    <name type="scientific">Shewanella aestuarii</name>
    <dbReference type="NCBI Taxonomy" id="1028752"/>
    <lineage>
        <taxon>Bacteria</taxon>
        <taxon>Pseudomonadati</taxon>
        <taxon>Pseudomonadota</taxon>
        <taxon>Gammaproteobacteria</taxon>
        <taxon>Alteromonadales</taxon>
        <taxon>Shewanellaceae</taxon>
        <taxon>Shewanella</taxon>
    </lineage>
</organism>
<dbReference type="EMBL" id="JAKILK010000004">
    <property type="protein sequence ID" value="MCL1117631.1"/>
    <property type="molecule type" value="Genomic_DNA"/>
</dbReference>
<sequence>MPFTFKQFHIDDSHCGMSVSTDGVLLGAWAPLAAARNILDIGAGSGLLSLMAAQRSHFDAKVTAIELDSAAVDDCQANIADSPWPEKVTLLHTSIQNYCLSFIQQSQTHYDHIICNPPYFTTGPQTQNIARATARHTNQLSFIELLSAIAQLLDERGTASLIIPIQSLTEFQLALAQTPLYISEYVAVSSVEGKVENRLLLALKQGEVSVPIIVSQMFIRNKQGHYSSKMIDLCRDFYLKL</sequence>
<evidence type="ECO:0000256" key="4">
    <source>
        <dbReference type="ARBA" id="ARBA00022691"/>
    </source>
</evidence>
<reference evidence="8 9" key="1">
    <citation type="submission" date="2022-01" db="EMBL/GenBank/DDBJ databases">
        <title>Whole genome-based taxonomy of the Shewanellaceae.</title>
        <authorList>
            <person name="Martin-Rodriguez A.J."/>
        </authorList>
    </citation>
    <scope>NUCLEOTIDE SEQUENCE [LARGE SCALE GENOMIC DNA]</scope>
    <source>
        <strain evidence="8 9">JCM 17801</strain>
    </source>
</reference>
<dbReference type="PROSITE" id="PS00092">
    <property type="entry name" value="N6_MTASE"/>
    <property type="match status" value="1"/>
</dbReference>
<evidence type="ECO:0000256" key="2">
    <source>
        <dbReference type="ARBA" id="ARBA00022603"/>
    </source>
</evidence>
<dbReference type="EC" id="2.1.1.223" evidence="6"/>
<dbReference type="InterPro" id="IPR007848">
    <property type="entry name" value="Small_mtfrase_dom"/>
</dbReference>
<dbReference type="GO" id="GO:0032259">
    <property type="term" value="P:methylation"/>
    <property type="evidence" value="ECO:0007669"/>
    <property type="project" value="UniProtKB-KW"/>
</dbReference>
<dbReference type="InterPro" id="IPR020596">
    <property type="entry name" value="rRNA_Ade_Mease_Trfase_CS"/>
</dbReference>
<evidence type="ECO:0000256" key="5">
    <source>
        <dbReference type="ARBA" id="ARBA00022694"/>
    </source>
</evidence>
<dbReference type="InterPro" id="IPR050210">
    <property type="entry name" value="tRNA_Adenine-N(6)_MTase"/>
</dbReference>
<keyword evidence="5 6" id="KW-0819">tRNA processing</keyword>
<comment type="catalytic activity">
    <reaction evidence="6">
        <text>adenosine(37) in tRNA1(Val) + S-adenosyl-L-methionine = N(6)-methyladenosine(37) in tRNA1(Val) + S-adenosyl-L-homocysteine + H(+)</text>
        <dbReference type="Rhea" id="RHEA:43160"/>
        <dbReference type="Rhea" id="RHEA-COMP:10369"/>
        <dbReference type="Rhea" id="RHEA-COMP:10370"/>
        <dbReference type="ChEBI" id="CHEBI:15378"/>
        <dbReference type="ChEBI" id="CHEBI:57856"/>
        <dbReference type="ChEBI" id="CHEBI:59789"/>
        <dbReference type="ChEBI" id="CHEBI:74411"/>
        <dbReference type="ChEBI" id="CHEBI:74449"/>
        <dbReference type="EC" id="2.1.1.223"/>
    </reaction>
</comment>
<proteinExistence type="inferred from homology"/>
<evidence type="ECO:0000256" key="3">
    <source>
        <dbReference type="ARBA" id="ARBA00022679"/>
    </source>
</evidence>
<dbReference type="InterPro" id="IPR029063">
    <property type="entry name" value="SAM-dependent_MTases_sf"/>
</dbReference>
<dbReference type="PRINTS" id="PR00507">
    <property type="entry name" value="N12N6MTFRASE"/>
</dbReference>
<accession>A0ABT0L315</accession>
<dbReference type="Gene3D" id="3.40.50.150">
    <property type="entry name" value="Vaccinia Virus protein VP39"/>
    <property type="match status" value="1"/>
</dbReference>
<dbReference type="RefSeq" id="WP_188840743.1">
    <property type="nucleotide sequence ID" value="NZ_BMOT01000004.1"/>
</dbReference>
<protein>
    <recommendedName>
        <fullName evidence="6">tRNA1(Val) (adenine(37)-N6)-methyltransferase</fullName>
        <ecNumber evidence="6">2.1.1.223</ecNumber>
    </recommendedName>
    <alternativeName>
        <fullName evidence="6">tRNA m6A37 methyltransferase</fullName>
    </alternativeName>
</protein>
<name>A0ABT0L315_9GAMM</name>
<dbReference type="InterPro" id="IPR002052">
    <property type="entry name" value="DNA_methylase_N6_adenine_CS"/>
</dbReference>
<comment type="similarity">
    <text evidence="6">Belongs to the methyltransferase superfamily. tRNA (adenine-N(6)-)-methyltransferase family.</text>
</comment>
<feature type="domain" description="Methyltransferase small" evidence="7">
    <location>
        <begin position="34"/>
        <end position="132"/>
    </location>
</feature>
<dbReference type="GO" id="GO:0008168">
    <property type="term" value="F:methyltransferase activity"/>
    <property type="evidence" value="ECO:0007669"/>
    <property type="project" value="UniProtKB-KW"/>
</dbReference>
<comment type="subcellular location">
    <subcellularLocation>
        <location evidence="6">Cytoplasm</location>
    </subcellularLocation>
</comment>
<dbReference type="HAMAP" id="MF_01872">
    <property type="entry name" value="tRNA_methyltr_YfiC"/>
    <property type="match status" value="1"/>
</dbReference>
<dbReference type="Pfam" id="PF05175">
    <property type="entry name" value="MTS"/>
    <property type="match status" value="1"/>
</dbReference>
<dbReference type="PANTHER" id="PTHR47739">
    <property type="entry name" value="TRNA1(VAL) (ADENINE(37)-N6)-METHYLTRANSFERASE"/>
    <property type="match status" value="1"/>
</dbReference>
<dbReference type="SUPFAM" id="SSF53335">
    <property type="entry name" value="S-adenosyl-L-methionine-dependent methyltransferases"/>
    <property type="match status" value="1"/>
</dbReference>
<dbReference type="Proteomes" id="UP001203212">
    <property type="component" value="Unassembled WGS sequence"/>
</dbReference>
<evidence type="ECO:0000259" key="7">
    <source>
        <dbReference type="Pfam" id="PF05175"/>
    </source>
</evidence>
<evidence type="ECO:0000256" key="1">
    <source>
        <dbReference type="ARBA" id="ARBA00022490"/>
    </source>
</evidence>
<comment type="caution">
    <text evidence="8">The sequence shown here is derived from an EMBL/GenBank/DDBJ whole genome shotgun (WGS) entry which is preliminary data.</text>
</comment>
<keyword evidence="9" id="KW-1185">Reference proteome</keyword>
<comment type="function">
    <text evidence="6">Specifically methylates the adenine in position 37 of tRNA(1)(Val) (anticodon cmo5UAC).</text>
</comment>
<keyword evidence="1 6" id="KW-0963">Cytoplasm</keyword>
<evidence type="ECO:0000313" key="9">
    <source>
        <dbReference type="Proteomes" id="UP001203212"/>
    </source>
</evidence>
<evidence type="ECO:0000256" key="6">
    <source>
        <dbReference type="HAMAP-Rule" id="MF_01872"/>
    </source>
</evidence>